<evidence type="ECO:0000256" key="4">
    <source>
        <dbReference type="ARBA" id="ARBA00022984"/>
    </source>
</evidence>
<dbReference type="CDD" id="cd16913">
    <property type="entry name" value="YkuD_like"/>
    <property type="match status" value="1"/>
</dbReference>
<evidence type="ECO:0000256" key="5">
    <source>
        <dbReference type="ARBA" id="ARBA00023316"/>
    </source>
</evidence>
<dbReference type="InterPro" id="IPR005490">
    <property type="entry name" value="LD_TPept_cat_dom"/>
</dbReference>
<dbReference type="GO" id="GO:0018104">
    <property type="term" value="P:peptidoglycan-protein cross-linking"/>
    <property type="evidence" value="ECO:0007669"/>
    <property type="project" value="TreeGrafter"/>
</dbReference>
<evidence type="ECO:0000259" key="7">
    <source>
        <dbReference type="PROSITE" id="PS52029"/>
    </source>
</evidence>
<dbReference type="Pfam" id="PF03734">
    <property type="entry name" value="YkuD"/>
    <property type="match status" value="1"/>
</dbReference>
<dbReference type="Gene3D" id="2.40.440.10">
    <property type="entry name" value="L,D-transpeptidase catalytic domain-like"/>
    <property type="match status" value="1"/>
</dbReference>
<accession>A0A1G1WJI1</accession>
<dbReference type="Gene3D" id="2.30.30.40">
    <property type="entry name" value="SH3 Domains"/>
    <property type="match status" value="1"/>
</dbReference>
<gene>
    <name evidence="8" type="ORF">A2Z42_02150</name>
</gene>
<dbReference type="GO" id="GO:0071555">
    <property type="term" value="P:cell wall organization"/>
    <property type="evidence" value="ECO:0007669"/>
    <property type="project" value="UniProtKB-UniRule"/>
</dbReference>
<reference evidence="8 9" key="1">
    <citation type="journal article" date="2016" name="Nat. Commun.">
        <title>Thousands of microbial genomes shed light on interconnected biogeochemical processes in an aquifer system.</title>
        <authorList>
            <person name="Anantharaman K."/>
            <person name="Brown C.T."/>
            <person name="Hug L.A."/>
            <person name="Sharon I."/>
            <person name="Castelle C.J."/>
            <person name="Probst A.J."/>
            <person name="Thomas B.C."/>
            <person name="Singh A."/>
            <person name="Wilkins M.J."/>
            <person name="Karaoz U."/>
            <person name="Brodie E.L."/>
            <person name="Williams K.H."/>
            <person name="Hubbard S.S."/>
            <person name="Banfield J.F."/>
        </authorList>
    </citation>
    <scope>NUCLEOTIDE SEQUENCE [LARGE SCALE GENOMIC DNA]</scope>
</reference>
<dbReference type="Pfam" id="PF08239">
    <property type="entry name" value="SH3_3"/>
    <property type="match status" value="1"/>
</dbReference>
<feature type="domain" description="L,D-TPase catalytic" evidence="7">
    <location>
        <begin position="89"/>
        <end position="206"/>
    </location>
</feature>
<evidence type="ECO:0000256" key="1">
    <source>
        <dbReference type="ARBA" id="ARBA00004752"/>
    </source>
</evidence>
<protein>
    <recommendedName>
        <fullName evidence="7">L,D-TPase catalytic domain-containing protein</fullName>
    </recommendedName>
</protein>
<dbReference type="GO" id="GO:0008360">
    <property type="term" value="P:regulation of cell shape"/>
    <property type="evidence" value="ECO:0007669"/>
    <property type="project" value="UniProtKB-UniRule"/>
</dbReference>
<evidence type="ECO:0000256" key="3">
    <source>
        <dbReference type="ARBA" id="ARBA00022960"/>
    </source>
</evidence>
<dbReference type="PROSITE" id="PS52029">
    <property type="entry name" value="LD_TPASE"/>
    <property type="match status" value="1"/>
</dbReference>
<dbReference type="PANTHER" id="PTHR30582">
    <property type="entry name" value="L,D-TRANSPEPTIDASE"/>
    <property type="match status" value="1"/>
</dbReference>
<dbReference type="AlphaFoldDB" id="A0A1G1WJI1"/>
<sequence>MDNGVVVRAAPTSESQQVGTLGFGEEVKILSVVNGQMWYNHNQYISPFGPFSDLADDWYEIEPGKYVYSAFVFIPKEGEPPPSVSCENKWVEVDRANQTLHAFCDGVDIFQAPVGVGLPWTPTPLGEYSVWTRIFNETMSGADYYVQNILFTQYFTSAGHALHLDWWHGDSYFGNQPTSHGCVGLQIHNSQWIWLFGFTGMRVKIY</sequence>
<comment type="caution">
    <text evidence="8">The sequence shown here is derived from an EMBL/GenBank/DDBJ whole genome shotgun (WGS) entry which is preliminary data.</text>
</comment>
<dbReference type="InterPro" id="IPR038063">
    <property type="entry name" value="Transpep_catalytic_dom"/>
</dbReference>
<dbReference type="PANTHER" id="PTHR30582:SF2">
    <property type="entry name" value="L,D-TRANSPEPTIDASE YCIB-RELATED"/>
    <property type="match status" value="1"/>
</dbReference>
<feature type="active site" description="Proton donor/acceptor" evidence="6">
    <location>
        <position position="163"/>
    </location>
</feature>
<dbReference type="InterPro" id="IPR050979">
    <property type="entry name" value="LD-transpeptidase"/>
</dbReference>
<dbReference type="EMBL" id="MHCU01000019">
    <property type="protein sequence ID" value="OGY27866.1"/>
    <property type="molecule type" value="Genomic_DNA"/>
</dbReference>
<dbReference type="GO" id="GO:0016740">
    <property type="term" value="F:transferase activity"/>
    <property type="evidence" value="ECO:0007669"/>
    <property type="project" value="UniProtKB-KW"/>
</dbReference>
<keyword evidence="3 6" id="KW-0133">Cell shape</keyword>
<organism evidence="8 9">
    <name type="scientific">Candidatus Woykebacteria bacterium RBG_19FT_COMBO_43_10</name>
    <dbReference type="NCBI Taxonomy" id="1802598"/>
    <lineage>
        <taxon>Bacteria</taxon>
        <taxon>Candidatus Woykeibacteriota</taxon>
    </lineage>
</organism>
<dbReference type="UniPathway" id="UPA00219"/>
<evidence type="ECO:0000256" key="2">
    <source>
        <dbReference type="ARBA" id="ARBA00022679"/>
    </source>
</evidence>
<evidence type="ECO:0000256" key="6">
    <source>
        <dbReference type="PROSITE-ProRule" id="PRU01373"/>
    </source>
</evidence>
<keyword evidence="4 6" id="KW-0573">Peptidoglycan synthesis</keyword>
<evidence type="ECO:0000313" key="8">
    <source>
        <dbReference type="EMBL" id="OGY27866.1"/>
    </source>
</evidence>
<proteinExistence type="predicted"/>
<dbReference type="InterPro" id="IPR003646">
    <property type="entry name" value="SH3-like_bac-type"/>
</dbReference>
<name>A0A1G1WJI1_9BACT</name>
<dbReference type="SUPFAM" id="SSF141523">
    <property type="entry name" value="L,D-transpeptidase catalytic domain-like"/>
    <property type="match status" value="1"/>
</dbReference>
<evidence type="ECO:0000313" key="9">
    <source>
        <dbReference type="Proteomes" id="UP000176645"/>
    </source>
</evidence>
<keyword evidence="5 6" id="KW-0961">Cell wall biogenesis/degradation</keyword>
<dbReference type="GO" id="GO:0071972">
    <property type="term" value="F:peptidoglycan L,D-transpeptidase activity"/>
    <property type="evidence" value="ECO:0007669"/>
    <property type="project" value="TreeGrafter"/>
</dbReference>
<feature type="active site" description="Nucleophile" evidence="6">
    <location>
        <position position="182"/>
    </location>
</feature>
<dbReference type="GO" id="GO:0005576">
    <property type="term" value="C:extracellular region"/>
    <property type="evidence" value="ECO:0007669"/>
    <property type="project" value="TreeGrafter"/>
</dbReference>
<dbReference type="Proteomes" id="UP000176645">
    <property type="component" value="Unassembled WGS sequence"/>
</dbReference>
<keyword evidence="2" id="KW-0808">Transferase</keyword>
<comment type="pathway">
    <text evidence="1 6">Cell wall biogenesis; peptidoglycan biosynthesis.</text>
</comment>